<dbReference type="EC" id="2.4.-.-" evidence="3"/>
<evidence type="ECO:0000259" key="1">
    <source>
        <dbReference type="Pfam" id="PF00534"/>
    </source>
</evidence>
<proteinExistence type="predicted"/>
<dbReference type="InterPro" id="IPR028098">
    <property type="entry name" value="Glyco_trans_4-like_N"/>
</dbReference>
<feature type="domain" description="Glycosyltransferase subfamily 4-like N-terminal" evidence="2">
    <location>
        <begin position="14"/>
        <end position="170"/>
    </location>
</feature>
<dbReference type="GO" id="GO:0016757">
    <property type="term" value="F:glycosyltransferase activity"/>
    <property type="evidence" value="ECO:0007669"/>
    <property type="project" value="UniProtKB-KW"/>
</dbReference>
<dbReference type="SUPFAM" id="SSF53756">
    <property type="entry name" value="UDP-Glycosyltransferase/glycogen phosphorylase"/>
    <property type="match status" value="1"/>
</dbReference>
<dbReference type="Gene3D" id="3.40.50.2000">
    <property type="entry name" value="Glycogen Phosphorylase B"/>
    <property type="match status" value="2"/>
</dbReference>
<sequence length="361" mass="41027">MIRILHYGLSTNTGGIETYLYKIWNNIDKSEFHFDFIDTNLENPCFYDEFTKMGSKFYKITHRNISISKNKRDLHELFENESFDIVHCHLNTLSYIEPVKVALKHGCKVIVHSRSAGAANSLVTNLLHHYHSLILQKNKIKMVAVSKLAGDWLFGKKANFQVINNGIDINKFKFSSTGREKVRKELGIEDKFVVGNIGAFLPAKNHGFMIEIFNELVKKNSKAILLLIGTGSLKEKIIDLVREKNLQDKIMFLGTRTDISNVLSAMDYFLFPSLYEGFPNAVLEAQTSGLQCAISDVITEEVVVSHNCKRISLQLSPAGWADTILRQVDNQDRSVFSAFVKDGGFCVENEIMKVEYLYLNI</sequence>
<dbReference type="Proteomes" id="UP000838308">
    <property type="component" value="Unassembled WGS sequence"/>
</dbReference>
<organism evidence="3 4">
    <name type="scientific">Neobacillus rhizosphaerae</name>
    <dbReference type="NCBI Taxonomy" id="2880965"/>
    <lineage>
        <taxon>Bacteria</taxon>
        <taxon>Bacillati</taxon>
        <taxon>Bacillota</taxon>
        <taxon>Bacilli</taxon>
        <taxon>Bacillales</taxon>
        <taxon>Bacillaceae</taxon>
        <taxon>Neobacillus</taxon>
    </lineage>
</organism>
<accession>A0ABN8KWE6</accession>
<comment type="caution">
    <text evidence="3">The sequence shown here is derived from an EMBL/GenBank/DDBJ whole genome shotgun (WGS) entry which is preliminary data.</text>
</comment>
<dbReference type="Pfam" id="PF00534">
    <property type="entry name" value="Glycos_transf_1"/>
    <property type="match status" value="1"/>
</dbReference>
<dbReference type="PANTHER" id="PTHR12526">
    <property type="entry name" value="GLYCOSYLTRANSFERASE"/>
    <property type="match status" value="1"/>
</dbReference>
<reference evidence="3" key="1">
    <citation type="submission" date="2022-04" db="EMBL/GenBank/DDBJ databases">
        <authorList>
            <person name="Criscuolo A."/>
        </authorList>
    </citation>
    <scope>NUCLEOTIDE SEQUENCE</scope>
    <source>
        <strain evidence="3">CIP111895</strain>
    </source>
</reference>
<keyword evidence="4" id="KW-1185">Reference proteome</keyword>
<evidence type="ECO:0000313" key="4">
    <source>
        <dbReference type="Proteomes" id="UP000838308"/>
    </source>
</evidence>
<feature type="domain" description="Glycosyl transferase family 1" evidence="1">
    <location>
        <begin position="179"/>
        <end position="310"/>
    </location>
</feature>
<dbReference type="RefSeq" id="WP_248737011.1">
    <property type="nucleotide sequence ID" value="NZ_CALBWS010000032.1"/>
</dbReference>
<evidence type="ECO:0000313" key="3">
    <source>
        <dbReference type="EMBL" id="CAH2716775.1"/>
    </source>
</evidence>
<dbReference type="EMBL" id="CALBWS010000032">
    <property type="protein sequence ID" value="CAH2716775.1"/>
    <property type="molecule type" value="Genomic_DNA"/>
</dbReference>
<dbReference type="Pfam" id="PF13439">
    <property type="entry name" value="Glyco_transf_4"/>
    <property type="match status" value="1"/>
</dbReference>
<keyword evidence="3" id="KW-0328">Glycosyltransferase</keyword>
<dbReference type="InterPro" id="IPR001296">
    <property type="entry name" value="Glyco_trans_1"/>
</dbReference>
<gene>
    <name evidence="3" type="primary">epsF_3</name>
    <name evidence="3" type="ORF">BACCIP111895_03963</name>
</gene>
<keyword evidence="3" id="KW-0808">Transferase</keyword>
<evidence type="ECO:0000259" key="2">
    <source>
        <dbReference type="Pfam" id="PF13439"/>
    </source>
</evidence>
<protein>
    <submittedName>
        <fullName evidence="3">Glycosyltransferase EpsF</fullName>
        <ecNumber evidence="3">2.4.-.-</ecNumber>
    </submittedName>
</protein>
<name>A0ABN8KWE6_9BACI</name>